<organism evidence="2 3">
    <name type="scientific">Lithospermum erythrorhizon</name>
    <name type="common">Purple gromwell</name>
    <name type="synonym">Lithospermum officinale var. erythrorhizon</name>
    <dbReference type="NCBI Taxonomy" id="34254"/>
    <lineage>
        <taxon>Eukaryota</taxon>
        <taxon>Viridiplantae</taxon>
        <taxon>Streptophyta</taxon>
        <taxon>Embryophyta</taxon>
        <taxon>Tracheophyta</taxon>
        <taxon>Spermatophyta</taxon>
        <taxon>Magnoliopsida</taxon>
        <taxon>eudicotyledons</taxon>
        <taxon>Gunneridae</taxon>
        <taxon>Pentapetalae</taxon>
        <taxon>asterids</taxon>
        <taxon>lamiids</taxon>
        <taxon>Boraginales</taxon>
        <taxon>Boraginaceae</taxon>
        <taxon>Boraginoideae</taxon>
        <taxon>Lithospermeae</taxon>
        <taxon>Lithospermum</taxon>
    </lineage>
</organism>
<dbReference type="Proteomes" id="UP001454036">
    <property type="component" value="Unassembled WGS sequence"/>
</dbReference>
<feature type="region of interest" description="Disordered" evidence="1">
    <location>
        <begin position="40"/>
        <end position="64"/>
    </location>
</feature>
<evidence type="ECO:0008006" key="4">
    <source>
        <dbReference type="Google" id="ProtNLM"/>
    </source>
</evidence>
<reference evidence="2 3" key="1">
    <citation type="submission" date="2024-01" db="EMBL/GenBank/DDBJ databases">
        <title>The complete chloroplast genome sequence of Lithospermum erythrorhizon: insights into the phylogenetic relationship among Boraginaceae species and the maternal lineages of purple gromwells.</title>
        <authorList>
            <person name="Okada T."/>
            <person name="Watanabe K."/>
        </authorList>
    </citation>
    <scope>NUCLEOTIDE SEQUENCE [LARGE SCALE GENOMIC DNA]</scope>
</reference>
<evidence type="ECO:0000313" key="2">
    <source>
        <dbReference type="EMBL" id="GAA0159053.1"/>
    </source>
</evidence>
<protein>
    <recommendedName>
        <fullName evidence="4">FAR1 domain-containing protein</fullName>
    </recommendedName>
</protein>
<feature type="compositionally biased region" description="Basic and acidic residues" evidence="1">
    <location>
        <begin position="55"/>
        <end position="64"/>
    </location>
</feature>
<proteinExistence type="predicted"/>
<feature type="compositionally biased region" description="Polar residues" evidence="1">
    <location>
        <begin position="45"/>
        <end position="54"/>
    </location>
</feature>
<keyword evidence="3" id="KW-1185">Reference proteome</keyword>
<dbReference type="AlphaFoldDB" id="A0AAV3Q667"/>
<name>A0AAV3Q667_LITER</name>
<comment type="caution">
    <text evidence="2">The sequence shown here is derived from an EMBL/GenBank/DDBJ whole genome shotgun (WGS) entry which is preliminary data.</text>
</comment>
<sequence>MSSENTTPSYENIDLDSMDFDFSFNDAGIFYGETAKRNHVDSEGANRNNQGFDSETSKQNDLKNEATGLRYGGWKCVVVEGRHNHDLPVYAEGHTIGKFQEAEYKLTPELTKSFMAPNDILRTLKRVTKYNSSIIKHVNNARQKLRAEEMEWRRPIQQFQKFLTENGYYQFFPKRRRHKYVK</sequence>
<dbReference type="EMBL" id="BAABME010003511">
    <property type="protein sequence ID" value="GAA0159053.1"/>
    <property type="molecule type" value="Genomic_DNA"/>
</dbReference>
<gene>
    <name evidence="2" type="ORF">LIER_15930</name>
</gene>
<evidence type="ECO:0000256" key="1">
    <source>
        <dbReference type="SAM" id="MobiDB-lite"/>
    </source>
</evidence>
<evidence type="ECO:0000313" key="3">
    <source>
        <dbReference type="Proteomes" id="UP001454036"/>
    </source>
</evidence>
<accession>A0AAV3Q667</accession>